<feature type="transmembrane region" description="Helical" evidence="1">
    <location>
        <begin position="100"/>
        <end position="119"/>
    </location>
</feature>
<gene>
    <name evidence="3" type="ORF">FHP05_03895</name>
</gene>
<name>A0A5C8NYX7_9BACI</name>
<dbReference type="InterPro" id="IPR011055">
    <property type="entry name" value="Dup_hybrid_motif"/>
</dbReference>
<reference evidence="3 4" key="1">
    <citation type="submission" date="2019-06" db="EMBL/GenBank/DDBJ databases">
        <title>Cerasibacillus sp. nov., isolated from maize field.</title>
        <authorList>
            <person name="Lin S.-Y."/>
            <person name="Tsai C.-F."/>
            <person name="Young C.-C."/>
        </authorList>
    </citation>
    <scope>NUCLEOTIDE SEQUENCE [LARGE SCALE GENOMIC DNA]</scope>
    <source>
        <strain evidence="3 4">CC-CFT480</strain>
    </source>
</reference>
<comment type="caution">
    <text evidence="3">The sequence shown here is derived from an EMBL/GenBank/DDBJ whole genome shotgun (WGS) entry which is preliminary data.</text>
</comment>
<feature type="domain" description="M23ase beta-sheet core" evidence="2">
    <location>
        <begin position="188"/>
        <end position="283"/>
    </location>
</feature>
<dbReference type="EMBL" id="VDUW01000002">
    <property type="protein sequence ID" value="TXL66538.1"/>
    <property type="molecule type" value="Genomic_DNA"/>
</dbReference>
<dbReference type="SUPFAM" id="SSF51261">
    <property type="entry name" value="Duplicated hybrid motif"/>
    <property type="match status" value="1"/>
</dbReference>
<dbReference type="RefSeq" id="WP_147665938.1">
    <property type="nucleotide sequence ID" value="NZ_VDUW01000002.1"/>
</dbReference>
<dbReference type="Gene3D" id="2.70.70.10">
    <property type="entry name" value="Glucose Permease (Domain IIA)"/>
    <property type="match status" value="1"/>
</dbReference>
<dbReference type="GO" id="GO:0004222">
    <property type="term" value="F:metalloendopeptidase activity"/>
    <property type="evidence" value="ECO:0007669"/>
    <property type="project" value="TreeGrafter"/>
</dbReference>
<feature type="transmembrane region" description="Helical" evidence="1">
    <location>
        <begin position="36"/>
        <end position="55"/>
    </location>
</feature>
<accession>A0A5C8NYX7</accession>
<feature type="transmembrane region" description="Helical" evidence="1">
    <location>
        <begin position="6"/>
        <end position="29"/>
    </location>
</feature>
<dbReference type="PANTHER" id="PTHR21666">
    <property type="entry name" value="PEPTIDASE-RELATED"/>
    <property type="match status" value="1"/>
</dbReference>
<dbReference type="AlphaFoldDB" id="A0A5C8NYX7"/>
<sequence length="305" mass="34827">MAFTDYLSLFLFHIVMPLFFIISLGMASFKNKFDWLLQLFVTSLYVGIFFFIGSWDILNYYLRYIWIVLLLIAIIISWIKIKEYPFFSTLDGEGKFSIGVNLVIIIIFIIAGSSLLNIFTKPDQAMEIDFPLKNGTYHIGQGGNTTLLNYHYAYDVQKYAFDIVELNSFGSRSKGIYPKDLEKYTIYGESLYSPCDAKVVEVRDELPDLTPPEMDSKQPMGNYIGLTCKGYEETTVYLAHMKEDSILVSTGDEIQTGEIIGMVGNSGNTSEPHLHIHAEIEGKGVPIRFDNKWLYRNKLVRKTKG</sequence>
<evidence type="ECO:0000259" key="2">
    <source>
        <dbReference type="Pfam" id="PF01551"/>
    </source>
</evidence>
<dbReference type="CDD" id="cd12797">
    <property type="entry name" value="M23_peptidase"/>
    <property type="match status" value="1"/>
</dbReference>
<protein>
    <submittedName>
        <fullName evidence="3">M23 family metallopeptidase</fullName>
    </submittedName>
</protein>
<dbReference type="Pfam" id="PF01551">
    <property type="entry name" value="Peptidase_M23"/>
    <property type="match status" value="1"/>
</dbReference>
<proteinExistence type="predicted"/>
<evidence type="ECO:0000313" key="4">
    <source>
        <dbReference type="Proteomes" id="UP000321574"/>
    </source>
</evidence>
<dbReference type="PANTHER" id="PTHR21666:SF270">
    <property type="entry name" value="MUREIN HYDROLASE ACTIVATOR ENVC"/>
    <property type="match status" value="1"/>
</dbReference>
<evidence type="ECO:0000313" key="3">
    <source>
        <dbReference type="EMBL" id="TXL66538.1"/>
    </source>
</evidence>
<dbReference type="OrthoDB" id="9809488at2"/>
<organism evidence="3 4">
    <name type="scientific">Cerasibacillus terrae</name>
    <dbReference type="NCBI Taxonomy" id="2498845"/>
    <lineage>
        <taxon>Bacteria</taxon>
        <taxon>Bacillati</taxon>
        <taxon>Bacillota</taxon>
        <taxon>Bacilli</taxon>
        <taxon>Bacillales</taxon>
        <taxon>Bacillaceae</taxon>
        <taxon>Cerasibacillus</taxon>
    </lineage>
</organism>
<feature type="transmembrane region" description="Helical" evidence="1">
    <location>
        <begin position="61"/>
        <end position="79"/>
    </location>
</feature>
<dbReference type="InterPro" id="IPR016047">
    <property type="entry name" value="M23ase_b-sheet_dom"/>
</dbReference>
<keyword evidence="4" id="KW-1185">Reference proteome</keyword>
<keyword evidence="1" id="KW-0472">Membrane</keyword>
<dbReference type="Proteomes" id="UP000321574">
    <property type="component" value="Unassembled WGS sequence"/>
</dbReference>
<keyword evidence="1" id="KW-0812">Transmembrane</keyword>
<dbReference type="InterPro" id="IPR050570">
    <property type="entry name" value="Cell_wall_metabolism_enzyme"/>
</dbReference>
<keyword evidence="1" id="KW-1133">Transmembrane helix</keyword>
<evidence type="ECO:0000256" key="1">
    <source>
        <dbReference type="SAM" id="Phobius"/>
    </source>
</evidence>